<sequence>MRVLTRITATLACAALATTLATPALAAPADAPPVEWVVSSHDSLGDAITTATATQDAAAVAAALEAMSTRAANGHKVDFPGLDTAPLAVVESITDAAADALKSGSDLPTDVTSFDLAPDSGAVVMQPATGLRPGGGKVDGDLAQLNGYVSNNGYSFVQDNWIRRGLTSTGGTVNWTDKLTMKSYTTPSFTSSRHSLTMTYFPTTGFFSSPSVDIDAYTGISSYVGSTGKVSIPLTGTSAKVAYYSSVKGGTVFHSLVLFAVQRTGGEAYDGQQTYKAKCPSDATTCSYL</sequence>
<dbReference type="Proteomes" id="UP000562124">
    <property type="component" value="Unassembled WGS sequence"/>
</dbReference>
<keyword evidence="1" id="KW-0732">Signal</keyword>
<dbReference type="EMBL" id="JABCJJ010000050">
    <property type="protein sequence ID" value="NMR21678.1"/>
    <property type="molecule type" value="Genomic_DNA"/>
</dbReference>
<keyword evidence="3" id="KW-1185">Reference proteome</keyword>
<reference evidence="2 3" key="1">
    <citation type="submission" date="2020-04" db="EMBL/GenBank/DDBJ databases">
        <title>Sequencing and Assembly of C. fimi.</title>
        <authorList>
            <person name="Ramsey A.R."/>
        </authorList>
    </citation>
    <scope>NUCLEOTIDE SEQUENCE [LARGE SCALE GENOMIC DNA]</scope>
    <source>
        <strain evidence="2 3">SB</strain>
    </source>
</reference>
<feature type="chain" id="PRO_5031284875" evidence="1">
    <location>
        <begin position="27"/>
        <end position="289"/>
    </location>
</feature>
<evidence type="ECO:0000313" key="2">
    <source>
        <dbReference type="EMBL" id="NMR21678.1"/>
    </source>
</evidence>
<proteinExistence type="predicted"/>
<accession>A0A7Y0QIX3</accession>
<gene>
    <name evidence="2" type="ORF">HIR71_15885</name>
</gene>
<organism evidence="2 3">
    <name type="scientific">Cellulomonas fimi</name>
    <dbReference type="NCBI Taxonomy" id="1708"/>
    <lineage>
        <taxon>Bacteria</taxon>
        <taxon>Bacillati</taxon>
        <taxon>Actinomycetota</taxon>
        <taxon>Actinomycetes</taxon>
        <taxon>Micrococcales</taxon>
        <taxon>Cellulomonadaceae</taxon>
        <taxon>Cellulomonas</taxon>
    </lineage>
</organism>
<dbReference type="RefSeq" id="WP_169326043.1">
    <property type="nucleotide sequence ID" value="NZ_JABCJJ010000050.1"/>
</dbReference>
<name>A0A7Y0QIX3_CELFI</name>
<feature type="signal peptide" evidence="1">
    <location>
        <begin position="1"/>
        <end position="26"/>
    </location>
</feature>
<evidence type="ECO:0000313" key="3">
    <source>
        <dbReference type="Proteomes" id="UP000562124"/>
    </source>
</evidence>
<comment type="caution">
    <text evidence="2">The sequence shown here is derived from an EMBL/GenBank/DDBJ whole genome shotgun (WGS) entry which is preliminary data.</text>
</comment>
<dbReference type="AlphaFoldDB" id="A0A7Y0QIX3"/>
<protein>
    <submittedName>
        <fullName evidence="2">Uncharacterized protein</fullName>
    </submittedName>
</protein>
<evidence type="ECO:0000256" key="1">
    <source>
        <dbReference type="SAM" id="SignalP"/>
    </source>
</evidence>